<evidence type="ECO:0000256" key="6">
    <source>
        <dbReference type="ARBA" id="ARBA00040324"/>
    </source>
</evidence>
<keyword evidence="3" id="KW-0403">Intermediate filament</keyword>
<dbReference type="InParanoid" id="L5K357"/>
<accession>L5K357</accession>
<keyword evidence="12" id="KW-1185">Reference proteome</keyword>
<organism evidence="11 12">
    <name type="scientific">Pteropus alecto</name>
    <name type="common">Black flying fox</name>
    <dbReference type="NCBI Taxonomy" id="9402"/>
    <lineage>
        <taxon>Eukaryota</taxon>
        <taxon>Metazoa</taxon>
        <taxon>Chordata</taxon>
        <taxon>Craniata</taxon>
        <taxon>Vertebrata</taxon>
        <taxon>Euteleostomi</taxon>
        <taxon>Mammalia</taxon>
        <taxon>Eutheria</taxon>
        <taxon>Laurasiatheria</taxon>
        <taxon>Chiroptera</taxon>
        <taxon>Yinpterochiroptera</taxon>
        <taxon>Pteropodoidea</taxon>
        <taxon>Pteropodidae</taxon>
        <taxon>Pteropodinae</taxon>
        <taxon>Pteropus</taxon>
    </lineage>
</organism>
<keyword evidence="2" id="KW-0416">Keratin</keyword>
<evidence type="ECO:0000256" key="5">
    <source>
        <dbReference type="ARBA" id="ARBA00037562"/>
    </source>
</evidence>
<evidence type="ECO:0000256" key="1">
    <source>
        <dbReference type="ARBA" id="ARBA00022553"/>
    </source>
</evidence>
<dbReference type="STRING" id="9402.L5K357"/>
<comment type="function">
    <text evidence="5">Involved in the organization of myofibers. Together with KRT8, helps to link the contractile apparatus to dystrophin at the costameres of striated muscle.</text>
</comment>
<dbReference type="SUPFAM" id="SSF64593">
    <property type="entry name" value="Intermediate filament protein, coiled coil region"/>
    <property type="match status" value="1"/>
</dbReference>
<dbReference type="Gene3D" id="1.20.5.500">
    <property type="entry name" value="Single helix bin"/>
    <property type="match status" value="1"/>
</dbReference>
<feature type="region of interest" description="Disordered" evidence="9">
    <location>
        <begin position="1"/>
        <end position="87"/>
    </location>
</feature>
<name>L5K357_PTEAL</name>
<keyword evidence="4" id="KW-0175">Coiled coil</keyword>
<dbReference type="InterPro" id="IPR002957">
    <property type="entry name" value="Keratin_I"/>
</dbReference>
<dbReference type="Gene3D" id="1.20.5.170">
    <property type="match status" value="1"/>
</dbReference>
<evidence type="ECO:0000256" key="4">
    <source>
        <dbReference type="ARBA" id="ARBA00023054"/>
    </source>
</evidence>
<evidence type="ECO:0000259" key="10">
    <source>
        <dbReference type="Pfam" id="PF00038"/>
    </source>
</evidence>
<gene>
    <name evidence="11" type="ORF">PAL_GLEAN10026177</name>
</gene>
<evidence type="ECO:0000256" key="9">
    <source>
        <dbReference type="SAM" id="MobiDB-lite"/>
    </source>
</evidence>
<dbReference type="Pfam" id="PF00038">
    <property type="entry name" value="Filament"/>
    <property type="match status" value="1"/>
</dbReference>
<dbReference type="InterPro" id="IPR039008">
    <property type="entry name" value="IF_rod_dom"/>
</dbReference>
<evidence type="ECO:0000313" key="11">
    <source>
        <dbReference type="EMBL" id="ELK04893.1"/>
    </source>
</evidence>
<evidence type="ECO:0000256" key="7">
    <source>
        <dbReference type="ARBA" id="ARBA00041710"/>
    </source>
</evidence>
<evidence type="ECO:0000256" key="2">
    <source>
        <dbReference type="ARBA" id="ARBA00022744"/>
    </source>
</evidence>
<reference evidence="12" key="1">
    <citation type="journal article" date="2013" name="Science">
        <title>Comparative analysis of bat genomes provides insight into the evolution of flight and immunity.</title>
        <authorList>
            <person name="Zhang G."/>
            <person name="Cowled C."/>
            <person name="Shi Z."/>
            <person name="Huang Z."/>
            <person name="Bishop-Lilly K.A."/>
            <person name="Fang X."/>
            <person name="Wynne J.W."/>
            <person name="Xiong Z."/>
            <person name="Baker M.L."/>
            <person name="Zhao W."/>
            <person name="Tachedjian M."/>
            <person name="Zhu Y."/>
            <person name="Zhou P."/>
            <person name="Jiang X."/>
            <person name="Ng J."/>
            <person name="Yang L."/>
            <person name="Wu L."/>
            <person name="Xiao J."/>
            <person name="Feng Y."/>
            <person name="Chen Y."/>
            <person name="Sun X."/>
            <person name="Zhang Y."/>
            <person name="Marsh G.A."/>
            <person name="Crameri G."/>
            <person name="Broder C.C."/>
            <person name="Frey K.G."/>
            <person name="Wang L.F."/>
            <person name="Wang J."/>
        </authorList>
    </citation>
    <scope>NUCLEOTIDE SEQUENCE [LARGE SCALE GENOMIC DNA]</scope>
</reference>
<evidence type="ECO:0000313" key="12">
    <source>
        <dbReference type="Proteomes" id="UP000010552"/>
    </source>
</evidence>
<feature type="domain" description="IF rod" evidence="10">
    <location>
        <begin position="90"/>
        <end position="131"/>
    </location>
</feature>
<proteinExistence type="predicted"/>
<dbReference type="AlphaFoldDB" id="L5K357"/>
<evidence type="ECO:0000256" key="8">
    <source>
        <dbReference type="ARBA" id="ARBA00042489"/>
    </source>
</evidence>
<dbReference type="Proteomes" id="UP000010552">
    <property type="component" value="Unassembled WGS sequence"/>
</dbReference>
<feature type="compositionally biased region" description="Basic and acidic residues" evidence="9">
    <location>
        <begin position="7"/>
        <end position="21"/>
    </location>
</feature>
<evidence type="ECO:0000256" key="3">
    <source>
        <dbReference type="ARBA" id="ARBA00022754"/>
    </source>
</evidence>
<dbReference type="PANTHER" id="PTHR23239">
    <property type="entry name" value="INTERMEDIATE FILAMENT"/>
    <property type="match status" value="1"/>
</dbReference>
<sequence>MLSYMRRQSEVMAEKNQKDAEAWFTSQTEEMNREQDEGHQPEAHPPGSGDQAAVSAQGESCPGGHAGRNGGLLWSLAGTDPGPNVSTVAQRSDVRAEIEQQNLEYQQLMDIKTWLEQEITTYCSLLEGQDTYYNNLPTT</sequence>
<dbReference type="GO" id="GO:0045109">
    <property type="term" value="P:intermediate filament organization"/>
    <property type="evidence" value="ECO:0007669"/>
    <property type="project" value="TreeGrafter"/>
</dbReference>
<dbReference type="PANTHER" id="PTHR23239:SF14">
    <property type="entry name" value="KERATIN, TYPE I CYTOSKELETAL 19"/>
    <property type="match status" value="1"/>
</dbReference>
<dbReference type="GO" id="GO:0005882">
    <property type="term" value="C:intermediate filament"/>
    <property type="evidence" value="ECO:0007669"/>
    <property type="project" value="UniProtKB-KW"/>
</dbReference>
<keyword evidence="1" id="KW-0597">Phosphoprotein</keyword>
<feature type="compositionally biased region" description="Basic and acidic residues" evidence="9">
    <location>
        <begin position="30"/>
        <end position="42"/>
    </location>
</feature>
<dbReference type="EMBL" id="KB031068">
    <property type="protein sequence ID" value="ELK04893.1"/>
    <property type="molecule type" value="Genomic_DNA"/>
</dbReference>
<dbReference type="GO" id="GO:0005198">
    <property type="term" value="F:structural molecule activity"/>
    <property type="evidence" value="ECO:0007669"/>
    <property type="project" value="InterPro"/>
</dbReference>
<protein>
    <recommendedName>
        <fullName evidence="6">Keratin, type I cytoskeletal 19</fullName>
    </recommendedName>
    <alternativeName>
        <fullName evidence="7">Cytokeratin-19</fullName>
    </alternativeName>
    <alternativeName>
        <fullName evidence="8">Keratin-19</fullName>
    </alternativeName>
</protein>
<dbReference type="GO" id="GO:0030855">
    <property type="term" value="P:epithelial cell differentiation"/>
    <property type="evidence" value="ECO:0007669"/>
    <property type="project" value="TreeGrafter"/>
</dbReference>